<evidence type="ECO:0000256" key="1">
    <source>
        <dbReference type="ARBA" id="ARBA00022679"/>
    </source>
</evidence>
<dbReference type="InterPro" id="IPR001206">
    <property type="entry name" value="Diacylglycerol_kinase_cat_dom"/>
</dbReference>
<dbReference type="Gene3D" id="3.40.50.10330">
    <property type="entry name" value="Probable inorganic polyphosphate/atp-NAD kinase, domain 1"/>
    <property type="match status" value="1"/>
</dbReference>
<evidence type="ECO:0000313" key="7">
    <source>
        <dbReference type="EMBL" id="MPM70093.1"/>
    </source>
</evidence>
<sequence>MTAIAVRKQVDLVIGAGGDGTVRVIASGLAGSGIPLAIVPAGTGNLLARNMGVPLDEVRALEAAFDGAERKIDLIRVQADDGAPDHFCVMAGIGIDAAIVGEADTDLKRAIGNGAYVVSAAQHANHPPLDTRISLDNGPVLRTRAHLVLVGNVGLLQAGIQLMPDARPDDGQLDLVVASPRGARDWVRVVTRVLTRRDRTDERLRRLSGQRVEIVVDHPDRYELDGDPQGTCTRLSAEVVPGALLLRVPREGSGPPGRPGPRGDAAAAGGHRRDRWDHRDR</sequence>
<evidence type="ECO:0000256" key="4">
    <source>
        <dbReference type="ARBA" id="ARBA00022840"/>
    </source>
</evidence>
<dbReference type="PROSITE" id="PS50146">
    <property type="entry name" value="DAGK"/>
    <property type="match status" value="1"/>
</dbReference>
<gene>
    <name evidence="7" type="primary">dagK_24</name>
    <name evidence="7" type="ORF">SDC9_117045</name>
</gene>
<proteinExistence type="predicted"/>
<dbReference type="PANTHER" id="PTHR12358:SF54">
    <property type="entry name" value="SPHINGOSINE KINASE RELATED PROTEIN"/>
    <property type="match status" value="1"/>
</dbReference>
<dbReference type="EMBL" id="VSSQ01023266">
    <property type="protein sequence ID" value="MPM70093.1"/>
    <property type="molecule type" value="Genomic_DNA"/>
</dbReference>
<dbReference type="EC" id="2.7.1.107" evidence="7"/>
<protein>
    <submittedName>
        <fullName evidence="7">Diacylglycerol kinase</fullName>
        <ecNumber evidence="7">2.7.1.107</ecNumber>
    </submittedName>
</protein>
<dbReference type="InterPro" id="IPR017438">
    <property type="entry name" value="ATP-NAD_kinase_N"/>
</dbReference>
<keyword evidence="1 7" id="KW-0808">Transferase</keyword>
<dbReference type="InterPro" id="IPR050187">
    <property type="entry name" value="Lipid_Phosphate_FormReg"/>
</dbReference>
<keyword evidence="2" id="KW-0547">Nucleotide-binding</keyword>
<organism evidence="7">
    <name type="scientific">bioreactor metagenome</name>
    <dbReference type="NCBI Taxonomy" id="1076179"/>
    <lineage>
        <taxon>unclassified sequences</taxon>
        <taxon>metagenomes</taxon>
        <taxon>ecological metagenomes</taxon>
    </lineage>
</organism>
<dbReference type="SUPFAM" id="SSF111331">
    <property type="entry name" value="NAD kinase/diacylglycerol kinase-like"/>
    <property type="match status" value="1"/>
</dbReference>
<keyword evidence="3 7" id="KW-0418">Kinase</keyword>
<feature type="region of interest" description="Disordered" evidence="5">
    <location>
        <begin position="247"/>
        <end position="281"/>
    </location>
</feature>
<evidence type="ECO:0000256" key="5">
    <source>
        <dbReference type="SAM" id="MobiDB-lite"/>
    </source>
</evidence>
<comment type="caution">
    <text evidence="7">The sequence shown here is derived from an EMBL/GenBank/DDBJ whole genome shotgun (WGS) entry which is preliminary data.</text>
</comment>
<dbReference type="InterPro" id="IPR016064">
    <property type="entry name" value="NAD/diacylglycerol_kinase_sf"/>
</dbReference>
<dbReference type="GO" id="GO:0005524">
    <property type="term" value="F:ATP binding"/>
    <property type="evidence" value="ECO:0007669"/>
    <property type="project" value="UniProtKB-KW"/>
</dbReference>
<dbReference type="GO" id="GO:0004143">
    <property type="term" value="F:ATP-dependent diacylglycerol kinase activity"/>
    <property type="evidence" value="ECO:0007669"/>
    <property type="project" value="UniProtKB-EC"/>
</dbReference>
<dbReference type="PANTHER" id="PTHR12358">
    <property type="entry name" value="SPHINGOSINE KINASE"/>
    <property type="match status" value="1"/>
</dbReference>
<evidence type="ECO:0000256" key="2">
    <source>
        <dbReference type="ARBA" id="ARBA00022741"/>
    </source>
</evidence>
<dbReference type="Pfam" id="PF00781">
    <property type="entry name" value="DAGK_cat"/>
    <property type="match status" value="1"/>
</dbReference>
<name>A0A645C416_9ZZZZ</name>
<keyword evidence="4" id="KW-0067">ATP-binding</keyword>
<evidence type="ECO:0000259" key="6">
    <source>
        <dbReference type="PROSITE" id="PS50146"/>
    </source>
</evidence>
<dbReference type="Gene3D" id="2.60.200.40">
    <property type="match status" value="1"/>
</dbReference>
<dbReference type="AlphaFoldDB" id="A0A645C416"/>
<evidence type="ECO:0000256" key="3">
    <source>
        <dbReference type="ARBA" id="ARBA00022777"/>
    </source>
</evidence>
<dbReference type="InterPro" id="IPR045540">
    <property type="entry name" value="YegS/DAGK_C"/>
</dbReference>
<dbReference type="Pfam" id="PF19279">
    <property type="entry name" value="YegS_C"/>
    <property type="match status" value="1"/>
</dbReference>
<accession>A0A645C416</accession>
<feature type="domain" description="DAGKc" evidence="6">
    <location>
        <begin position="1"/>
        <end position="81"/>
    </location>
</feature>
<reference evidence="7" key="1">
    <citation type="submission" date="2019-08" db="EMBL/GenBank/DDBJ databases">
        <authorList>
            <person name="Kucharzyk K."/>
            <person name="Murdoch R.W."/>
            <person name="Higgins S."/>
            <person name="Loffler F."/>
        </authorList>
    </citation>
    <scope>NUCLEOTIDE SEQUENCE</scope>
</reference>